<feature type="region of interest" description="Disordered" evidence="6">
    <location>
        <begin position="82"/>
        <end position="104"/>
    </location>
</feature>
<evidence type="ECO:0000256" key="2">
    <source>
        <dbReference type="ARBA" id="ARBA00022448"/>
    </source>
</evidence>
<dbReference type="EMBL" id="QZEY01000011">
    <property type="protein sequence ID" value="RJL27160.1"/>
    <property type="molecule type" value="Genomic_DNA"/>
</dbReference>
<keyword evidence="4 8" id="KW-0067">ATP-binding</keyword>
<dbReference type="InterPro" id="IPR003439">
    <property type="entry name" value="ABC_transporter-like_ATP-bd"/>
</dbReference>
<evidence type="ECO:0000313" key="8">
    <source>
        <dbReference type="EMBL" id="RJL27160.1"/>
    </source>
</evidence>
<gene>
    <name evidence="8" type="ORF">D5H75_25495</name>
</gene>
<dbReference type="Pfam" id="PF00005">
    <property type="entry name" value="ABC_tran"/>
    <property type="match status" value="1"/>
</dbReference>
<evidence type="ECO:0000256" key="6">
    <source>
        <dbReference type="SAM" id="MobiDB-lite"/>
    </source>
</evidence>
<dbReference type="GO" id="GO:0005886">
    <property type="term" value="C:plasma membrane"/>
    <property type="evidence" value="ECO:0007669"/>
    <property type="project" value="UniProtKB-SubCell"/>
</dbReference>
<dbReference type="PANTHER" id="PTHR42711:SF19">
    <property type="entry name" value="DOXORUBICIN RESISTANCE ATP-BINDING PROTEIN DRRA"/>
    <property type="match status" value="1"/>
</dbReference>
<dbReference type="PANTHER" id="PTHR42711">
    <property type="entry name" value="ABC TRANSPORTER ATP-BINDING PROTEIN"/>
    <property type="match status" value="1"/>
</dbReference>
<dbReference type="RefSeq" id="WP_119929061.1">
    <property type="nucleotide sequence ID" value="NZ_QZEY01000011.1"/>
</dbReference>
<dbReference type="InterPro" id="IPR050763">
    <property type="entry name" value="ABC_transporter_ATP-binding"/>
</dbReference>
<dbReference type="SUPFAM" id="SSF52540">
    <property type="entry name" value="P-loop containing nucleoside triphosphate hydrolases"/>
    <property type="match status" value="1"/>
</dbReference>
<evidence type="ECO:0000256" key="3">
    <source>
        <dbReference type="ARBA" id="ARBA00022741"/>
    </source>
</evidence>
<comment type="subcellular location">
    <subcellularLocation>
        <location evidence="1">Cell membrane</location>
        <topology evidence="1">Peripheral membrane protein</topology>
    </subcellularLocation>
</comment>
<dbReference type="AlphaFoldDB" id="A0A3A4ANG8"/>
<dbReference type="Proteomes" id="UP000265768">
    <property type="component" value="Unassembled WGS sequence"/>
</dbReference>
<sequence>MIVVEGLRKAYGRAVALDGLDLEAAGGTVTGLLGPNGAGKTTLIRCAAPRAERRDGPGPARLDRRSPAGFNVRACHVAPAREQWAGRRPGEHADPKEPAMIGLA</sequence>
<organism evidence="8 9">
    <name type="scientific">Bailinhaonella thermotolerans</name>
    <dbReference type="NCBI Taxonomy" id="1070861"/>
    <lineage>
        <taxon>Bacteria</taxon>
        <taxon>Bacillati</taxon>
        <taxon>Actinomycetota</taxon>
        <taxon>Actinomycetes</taxon>
        <taxon>Streptosporangiales</taxon>
        <taxon>Streptosporangiaceae</taxon>
        <taxon>Bailinhaonella</taxon>
    </lineage>
</organism>
<name>A0A3A4ANG8_9ACTN</name>
<evidence type="ECO:0000256" key="1">
    <source>
        <dbReference type="ARBA" id="ARBA00004202"/>
    </source>
</evidence>
<comment type="caution">
    <text evidence="8">The sequence shown here is derived from an EMBL/GenBank/DDBJ whole genome shotgun (WGS) entry which is preliminary data.</text>
</comment>
<accession>A0A3A4ANG8</accession>
<keyword evidence="2" id="KW-0813">Transport</keyword>
<proteinExistence type="predicted"/>
<dbReference type="GO" id="GO:0016887">
    <property type="term" value="F:ATP hydrolysis activity"/>
    <property type="evidence" value="ECO:0007669"/>
    <property type="project" value="InterPro"/>
</dbReference>
<dbReference type="OrthoDB" id="9804819at2"/>
<dbReference type="Gene3D" id="3.40.50.300">
    <property type="entry name" value="P-loop containing nucleotide triphosphate hydrolases"/>
    <property type="match status" value="1"/>
</dbReference>
<evidence type="ECO:0000259" key="7">
    <source>
        <dbReference type="Pfam" id="PF00005"/>
    </source>
</evidence>
<keyword evidence="9" id="KW-1185">Reference proteome</keyword>
<feature type="compositionally biased region" description="Basic and acidic residues" evidence="6">
    <location>
        <begin position="84"/>
        <end position="97"/>
    </location>
</feature>
<feature type="domain" description="ABC transporter" evidence="7">
    <location>
        <begin position="17"/>
        <end position="49"/>
    </location>
</feature>
<evidence type="ECO:0000256" key="4">
    <source>
        <dbReference type="ARBA" id="ARBA00022840"/>
    </source>
</evidence>
<dbReference type="InterPro" id="IPR027417">
    <property type="entry name" value="P-loop_NTPase"/>
</dbReference>
<evidence type="ECO:0000313" key="9">
    <source>
        <dbReference type="Proteomes" id="UP000265768"/>
    </source>
</evidence>
<dbReference type="GO" id="GO:0046677">
    <property type="term" value="P:response to antibiotic"/>
    <property type="evidence" value="ECO:0007669"/>
    <property type="project" value="UniProtKB-KW"/>
</dbReference>
<keyword evidence="3" id="KW-0547">Nucleotide-binding</keyword>
<protein>
    <submittedName>
        <fullName evidence="8">ATP-binding cassette domain-containing protein</fullName>
    </submittedName>
</protein>
<keyword evidence="5" id="KW-0046">Antibiotic resistance</keyword>
<dbReference type="GO" id="GO:0005524">
    <property type="term" value="F:ATP binding"/>
    <property type="evidence" value="ECO:0007669"/>
    <property type="project" value="UniProtKB-KW"/>
</dbReference>
<evidence type="ECO:0000256" key="5">
    <source>
        <dbReference type="ARBA" id="ARBA00023251"/>
    </source>
</evidence>
<reference evidence="8 9" key="1">
    <citation type="submission" date="2018-09" db="EMBL/GenBank/DDBJ databases">
        <title>YIM 75507 draft genome.</title>
        <authorList>
            <person name="Tang S."/>
            <person name="Feng Y."/>
        </authorList>
    </citation>
    <scope>NUCLEOTIDE SEQUENCE [LARGE SCALE GENOMIC DNA]</scope>
    <source>
        <strain evidence="8 9">YIM 75507</strain>
    </source>
</reference>